<name>A0A430UGF8_THESC</name>
<evidence type="ECO:0000259" key="1">
    <source>
        <dbReference type="Pfam" id="PF13518"/>
    </source>
</evidence>
<dbReference type="Proteomes" id="UP000288347">
    <property type="component" value="Unassembled WGS sequence"/>
</dbReference>
<dbReference type="GO" id="GO:0043565">
    <property type="term" value="F:sequence-specific DNA binding"/>
    <property type="evidence" value="ECO:0007669"/>
    <property type="project" value="InterPro"/>
</dbReference>
<proteinExistence type="predicted"/>
<evidence type="ECO:0000313" key="3">
    <source>
        <dbReference type="Proteomes" id="UP000288347"/>
    </source>
</evidence>
<accession>A0A430UGF8</accession>
<comment type="caution">
    <text evidence="2">The sequence shown here is derived from an EMBL/GenBank/DDBJ whole genome shotgun (WGS) entry which is preliminary data.</text>
</comment>
<organism evidence="2 3">
    <name type="scientific">Thermus scotoductus</name>
    <dbReference type="NCBI Taxonomy" id="37636"/>
    <lineage>
        <taxon>Bacteria</taxon>
        <taxon>Thermotogati</taxon>
        <taxon>Deinococcota</taxon>
        <taxon>Deinococci</taxon>
        <taxon>Thermales</taxon>
        <taxon>Thermaceae</taxon>
        <taxon>Thermus</taxon>
    </lineage>
</organism>
<dbReference type="Pfam" id="PF13518">
    <property type="entry name" value="HTH_28"/>
    <property type="match status" value="1"/>
</dbReference>
<dbReference type="AlphaFoldDB" id="A0A430UGF8"/>
<feature type="domain" description="Insertion element IS150 protein InsJ-like helix-turn-helix" evidence="1">
    <location>
        <begin position="8"/>
        <end position="48"/>
    </location>
</feature>
<evidence type="ECO:0000313" key="2">
    <source>
        <dbReference type="EMBL" id="RTH99461.1"/>
    </source>
</evidence>
<protein>
    <recommendedName>
        <fullName evidence="1">Insertion element IS150 protein InsJ-like helix-turn-helix domain-containing protein</fullName>
    </recommendedName>
</protein>
<dbReference type="InterPro" id="IPR010921">
    <property type="entry name" value="Trp_repressor/repl_initiator"/>
</dbReference>
<dbReference type="EMBL" id="PEMH01000245">
    <property type="protein sequence ID" value="RTH99461.1"/>
    <property type="molecule type" value="Genomic_DNA"/>
</dbReference>
<dbReference type="InterPro" id="IPR055247">
    <property type="entry name" value="InsJ-like_HTH"/>
</dbReference>
<reference evidence="2 3" key="1">
    <citation type="journal article" date="2019" name="Extremophiles">
        <title>Biogeography of thermophiles and predominance of Thermus scotoductus in domestic water heaters.</title>
        <authorList>
            <person name="Wilpiszeski R.L."/>
            <person name="Zhang Z."/>
            <person name="House C.H."/>
        </authorList>
    </citation>
    <scope>NUCLEOTIDE SEQUENCE [LARGE SCALE GENOMIC DNA]</scope>
    <source>
        <strain evidence="2 3">16_S16</strain>
    </source>
</reference>
<sequence>METLRRHGVDWEEVQDLVGLSRATYHRWKRRLKEEGLKGLVPRSRRPKRLRRKRHWTPELLLKVEALRKEGFGVTQNLHLSIPLNPMQPGHLKRAAGFPSDDGCHAHRSCKDLCVRARV</sequence>
<dbReference type="SUPFAM" id="SSF48295">
    <property type="entry name" value="TrpR-like"/>
    <property type="match status" value="1"/>
</dbReference>
<gene>
    <name evidence="2" type="ORF">CSW29_07645</name>
</gene>